<sequence>MLIIFWSPFEGQSRSTTNMAAVASTLALDYHMRILLTQSSEKNGDLERWLLKSDRAGEQRGLDAVHRLFSCGMFSSEGLRDHAEPILRERLDLLASRNLTEDQIQELMPHILEGYRRFYDLLFVDLSACTGSELRSYLLDKADVIVTSVNQNRLLLDRYFNDIRRELPSGKSVLSCIGSYERGSKLHKDRIMRQYGISKKEIGAVPRNVRLMDAQNEGQLMTYLMRAREAKGKFLEFSEEAEFTKSLRHLGGMLLQALELYPASDLEAGDD</sequence>
<dbReference type="OrthoDB" id="2842408at2"/>
<comment type="caution">
    <text evidence="1">The sequence shown here is derived from an EMBL/GenBank/DDBJ whole genome shotgun (WGS) entry which is preliminary data.</text>
</comment>
<keyword evidence="2" id="KW-1185">Reference proteome</keyword>
<proteinExistence type="predicted"/>
<dbReference type="RefSeq" id="WP_089522640.1">
    <property type="nucleotide sequence ID" value="NZ_NMUQ01000001.1"/>
</dbReference>
<dbReference type="Gene3D" id="3.40.50.300">
    <property type="entry name" value="P-loop containing nucleotide triphosphate hydrolases"/>
    <property type="match status" value="1"/>
</dbReference>
<accession>A0A229P0S3</accession>
<organism evidence="1 2">
    <name type="scientific">Paenibacillus herberti</name>
    <dbReference type="NCBI Taxonomy" id="1619309"/>
    <lineage>
        <taxon>Bacteria</taxon>
        <taxon>Bacillati</taxon>
        <taxon>Bacillota</taxon>
        <taxon>Bacilli</taxon>
        <taxon>Bacillales</taxon>
        <taxon>Paenibacillaceae</taxon>
        <taxon>Paenibacillus</taxon>
    </lineage>
</organism>
<dbReference type="SUPFAM" id="SSF52540">
    <property type="entry name" value="P-loop containing nucleoside triphosphate hydrolases"/>
    <property type="match status" value="1"/>
</dbReference>
<dbReference type="EMBL" id="NMUQ01000001">
    <property type="protein sequence ID" value="OXM15544.1"/>
    <property type="molecule type" value="Genomic_DNA"/>
</dbReference>
<gene>
    <name evidence="1" type="ORF">CGZ75_02055</name>
</gene>
<protein>
    <recommendedName>
        <fullName evidence="3">AAA domain-containing protein</fullName>
    </recommendedName>
</protein>
<evidence type="ECO:0008006" key="3">
    <source>
        <dbReference type="Google" id="ProtNLM"/>
    </source>
</evidence>
<reference evidence="1 2" key="1">
    <citation type="submission" date="2017-07" db="EMBL/GenBank/DDBJ databases">
        <title>Paenibacillus herberti R33 genome sequencing and assembly.</title>
        <authorList>
            <person name="Su W."/>
        </authorList>
    </citation>
    <scope>NUCLEOTIDE SEQUENCE [LARGE SCALE GENOMIC DNA]</scope>
    <source>
        <strain evidence="1 2">R33</strain>
    </source>
</reference>
<dbReference type="Proteomes" id="UP000215145">
    <property type="component" value="Unassembled WGS sequence"/>
</dbReference>
<evidence type="ECO:0000313" key="1">
    <source>
        <dbReference type="EMBL" id="OXM15544.1"/>
    </source>
</evidence>
<dbReference type="InterPro" id="IPR027417">
    <property type="entry name" value="P-loop_NTPase"/>
</dbReference>
<evidence type="ECO:0000313" key="2">
    <source>
        <dbReference type="Proteomes" id="UP000215145"/>
    </source>
</evidence>
<name>A0A229P0S3_9BACL</name>
<dbReference type="AlphaFoldDB" id="A0A229P0S3"/>